<evidence type="ECO:0000313" key="1">
    <source>
        <dbReference type="EMBL" id="EDU99305.1"/>
    </source>
</evidence>
<organism evidence="1 2">
    <name type="scientific">Phocaeicola coprocola DSM 17136</name>
    <dbReference type="NCBI Taxonomy" id="470145"/>
    <lineage>
        <taxon>Bacteria</taxon>
        <taxon>Pseudomonadati</taxon>
        <taxon>Bacteroidota</taxon>
        <taxon>Bacteroidia</taxon>
        <taxon>Bacteroidales</taxon>
        <taxon>Bacteroidaceae</taxon>
        <taxon>Phocaeicola</taxon>
    </lineage>
</organism>
<dbReference type="AlphaFoldDB" id="B3JP73"/>
<comment type="caution">
    <text evidence="1">The sequence shown here is derived from an EMBL/GenBank/DDBJ whole genome shotgun (WGS) entry which is preliminary data.</text>
</comment>
<evidence type="ECO:0000313" key="2">
    <source>
        <dbReference type="Proteomes" id="UP000003146"/>
    </source>
</evidence>
<dbReference type="eggNOG" id="ENOG5030ZME">
    <property type="taxonomic scope" value="Bacteria"/>
</dbReference>
<dbReference type="EMBL" id="ABIY02000120">
    <property type="protein sequence ID" value="EDU99305.1"/>
    <property type="molecule type" value="Genomic_DNA"/>
</dbReference>
<proteinExistence type="predicted"/>
<dbReference type="Proteomes" id="UP000003146">
    <property type="component" value="Unassembled WGS sequence"/>
</dbReference>
<dbReference type="HOGENOM" id="CLU_3284741_0_0_10"/>
<sequence>MSIIISNSRIIYNFATEASNMPFMRYEYTGTSKERGPCTY</sequence>
<reference evidence="1 2" key="2">
    <citation type="submission" date="2008-04" db="EMBL/GenBank/DDBJ databases">
        <authorList>
            <person name="Fulton L."/>
            <person name="Clifton S."/>
            <person name="Fulton B."/>
            <person name="Xu J."/>
            <person name="Minx P."/>
            <person name="Pepin K.H."/>
            <person name="Johnson M."/>
            <person name="Thiruvilangam P."/>
            <person name="Bhonagiri V."/>
            <person name="Nash W.E."/>
            <person name="Mardis E.R."/>
            <person name="Wilson R.K."/>
        </authorList>
    </citation>
    <scope>NUCLEOTIDE SEQUENCE [LARGE SCALE GENOMIC DNA]</scope>
    <source>
        <strain evidence="1 2">DSM 17136</strain>
    </source>
</reference>
<gene>
    <name evidence="1" type="ORF">BACCOP_03741</name>
</gene>
<accession>B3JP73</accession>
<name>B3JP73_9BACT</name>
<reference evidence="1 2" key="1">
    <citation type="submission" date="2008-04" db="EMBL/GenBank/DDBJ databases">
        <title>Draft genome sequence of Bacteroides coprocola (DSM 17136).</title>
        <authorList>
            <person name="Sudarsanam P."/>
            <person name="Ley R."/>
            <person name="Guruge J."/>
            <person name="Turnbaugh P.J."/>
            <person name="Mahowald M."/>
            <person name="Liep D."/>
            <person name="Gordon J."/>
        </authorList>
    </citation>
    <scope>NUCLEOTIDE SEQUENCE [LARGE SCALE GENOMIC DNA]</scope>
    <source>
        <strain evidence="1 2">DSM 17136</strain>
    </source>
</reference>
<protein>
    <submittedName>
        <fullName evidence="1">Uncharacterized protein</fullName>
    </submittedName>
</protein>